<dbReference type="OrthoDB" id="6636498at2"/>
<proteinExistence type="predicted"/>
<name>M8DSN1_9BACL</name>
<sequence>MKDWKDIEITGINKIDKVVAEFQVWAIEKVPYGKFKIKILETAKGGYIGLPNLAVKNIRDGTPDGTSGFGGTIEEALEDTIKYFLQTLEGRENLTENDFVWSDPHDF</sequence>
<evidence type="ECO:0000313" key="1">
    <source>
        <dbReference type="EMBL" id="EMT49946.1"/>
    </source>
</evidence>
<accession>M8DSN1</accession>
<dbReference type="Proteomes" id="UP000012081">
    <property type="component" value="Unassembled WGS sequence"/>
</dbReference>
<dbReference type="STRING" id="1300222.I532_24935"/>
<dbReference type="AlphaFoldDB" id="M8DSN1"/>
<comment type="caution">
    <text evidence="1">The sequence shown here is derived from an EMBL/GenBank/DDBJ whole genome shotgun (WGS) entry which is preliminary data.</text>
</comment>
<keyword evidence="2" id="KW-1185">Reference proteome</keyword>
<evidence type="ECO:0000313" key="2">
    <source>
        <dbReference type="Proteomes" id="UP000012081"/>
    </source>
</evidence>
<dbReference type="EMBL" id="APBN01000026">
    <property type="protein sequence ID" value="EMT49946.1"/>
    <property type="molecule type" value="Genomic_DNA"/>
</dbReference>
<dbReference type="PATRIC" id="fig|1300222.3.peg.5232"/>
<gene>
    <name evidence="1" type="ORF">I532_24935</name>
</gene>
<reference evidence="1 2" key="1">
    <citation type="submission" date="2013-03" db="EMBL/GenBank/DDBJ databases">
        <title>Assembly of a new bacterial strain Brevibacillus borstelensis AK1.</title>
        <authorList>
            <person name="Rajan I."/>
            <person name="PoliReddy D."/>
            <person name="Sugumar T."/>
            <person name="Rathinam K."/>
            <person name="Alqarawi S."/>
            <person name="Khalil A.B."/>
            <person name="Sivakumar N."/>
        </authorList>
    </citation>
    <scope>NUCLEOTIDE SEQUENCE [LARGE SCALE GENOMIC DNA]</scope>
    <source>
        <strain evidence="1 2">AK1</strain>
    </source>
</reference>
<organism evidence="1 2">
    <name type="scientific">Brevibacillus borstelensis AK1</name>
    <dbReference type="NCBI Taxonomy" id="1300222"/>
    <lineage>
        <taxon>Bacteria</taxon>
        <taxon>Bacillati</taxon>
        <taxon>Bacillota</taxon>
        <taxon>Bacilli</taxon>
        <taxon>Bacillales</taxon>
        <taxon>Paenibacillaceae</taxon>
        <taxon>Brevibacillus</taxon>
    </lineage>
</organism>
<dbReference type="RefSeq" id="WP_003393222.1">
    <property type="nucleotide sequence ID" value="NZ_APBN01000026.1"/>
</dbReference>
<protein>
    <submittedName>
        <fullName evidence="1">Uncharacterized protein</fullName>
    </submittedName>
</protein>